<dbReference type="Pfam" id="PF00122">
    <property type="entry name" value="E1-E2_ATPase"/>
    <property type="match status" value="1"/>
</dbReference>
<feature type="domain" description="HMA" evidence="19">
    <location>
        <begin position="83"/>
        <end position="148"/>
    </location>
</feature>
<dbReference type="PROSITE" id="PS00154">
    <property type="entry name" value="ATPASE_E1_E2"/>
    <property type="match status" value="1"/>
</dbReference>
<dbReference type="GO" id="GO:0060003">
    <property type="term" value="P:copper ion export"/>
    <property type="evidence" value="ECO:0007669"/>
    <property type="project" value="UniProtKB-ARBA"/>
</dbReference>
<evidence type="ECO:0000256" key="7">
    <source>
        <dbReference type="ARBA" id="ARBA00022737"/>
    </source>
</evidence>
<dbReference type="Pfam" id="PF19335">
    <property type="entry name" value="HMBD"/>
    <property type="match status" value="2"/>
</dbReference>
<dbReference type="InterPro" id="IPR023299">
    <property type="entry name" value="ATPase_P-typ_cyto_dom_N"/>
</dbReference>
<evidence type="ECO:0000313" key="20">
    <source>
        <dbReference type="EMBL" id="TXD90891.1"/>
    </source>
</evidence>
<organism evidence="20 21">
    <name type="scientific">Subsaximicrobium wynnwilliamsii</name>
    <dbReference type="NCBI Taxonomy" id="291179"/>
    <lineage>
        <taxon>Bacteria</taxon>
        <taxon>Pseudomonadati</taxon>
        <taxon>Bacteroidota</taxon>
        <taxon>Flavobacteriia</taxon>
        <taxon>Flavobacteriales</taxon>
        <taxon>Flavobacteriaceae</taxon>
        <taxon>Subsaximicrobium</taxon>
    </lineage>
</organism>
<dbReference type="GO" id="GO:0016887">
    <property type="term" value="F:ATP hydrolysis activity"/>
    <property type="evidence" value="ECO:0007669"/>
    <property type="project" value="InterPro"/>
</dbReference>
<feature type="transmembrane region" description="Helical" evidence="17">
    <location>
        <begin position="626"/>
        <end position="649"/>
    </location>
</feature>
<dbReference type="PRINTS" id="PR00119">
    <property type="entry name" value="CATATPASE"/>
</dbReference>
<dbReference type="GO" id="GO:0005507">
    <property type="term" value="F:copper ion binding"/>
    <property type="evidence" value="ECO:0007669"/>
    <property type="project" value="InterPro"/>
</dbReference>
<evidence type="ECO:0000256" key="9">
    <source>
        <dbReference type="ARBA" id="ARBA00022796"/>
    </source>
</evidence>
<dbReference type="SFLD" id="SFLDF00027">
    <property type="entry name" value="p-type_atpase"/>
    <property type="match status" value="1"/>
</dbReference>
<dbReference type="RefSeq" id="WP_147084992.1">
    <property type="nucleotide sequence ID" value="NZ_VORM01000001.1"/>
</dbReference>
<dbReference type="SUPFAM" id="SSF56784">
    <property type="entry name" value="HAD-like"/>
    <property type="match status" value="1"/>
</dbReference>
<dbReference type="PANTHER" id="PTHR43520">
    <property type="entry name" value="ATP7, ISOFORM B"/>
    <property type="match status" value="1"/>
</dbReference>
<evidence type="ECO:0000256" key="1">
    <source>
        <dbReference type="ARBA" id="ARBA00004651"/>
    </source>
</evidence>
<comment type="caution">
    <text evidence="20">The sequence shown here is derived from an EMBL/GenBank/DDBJ whole genome shotgun (WGS) entry which is preliminary data.</text>
</comment>
<keyword evidence="4 17" id="KW-1003">Cell membrane</keyword>
<dbReference type="Pfam" id="PF00702">
    <property type="entry name" value="Hydrolase"/>
    <property type="match status" value="1"/>
</dbReference>
<dbReference type="InterPro" id="IPR027256">
    <property type="entry name" value="P-typ_ATPase_IB"/>
</dbReference>
<dbReference type="Gene3D" id="3.40.1110.10">
    <property type="entry name" value="Calcium-transporting ATPase, cytoplasmic domain N"/>
    <property type="match status" value="1"/>
</dbReference>
<evidence type="ECO:0000256" key="16">
    <source>
        <dbReference type="ARBA" id="ARBA00023136"/>
    </source>
</evidence>
<keyword evidence="11" id="KW-0460">Magnesium</keyword>
<keyword evidence="13 17" id="KW-1133">Transmembrane helix</keyword>
<dbReference type="InterPro" id="IPR036163">
    <property type="entry name" value="HMA_dom_sf"/>
</dbReference>
<evidence type="ECO:0000256" key="12">
    <source>
        <dbReference type="ARBA" id="ARBA00022967"/>
    </source>
</evidence>
<evidence type="ECO:0000256" key="10">
    <source>
        <dbReference type="ARBA" id="ARBA00022840"/>
    </source>
</evidence>
<name>A0A5C6ZKN7_9FLAO</name>
<dbReference type="OrthoDB" id="1521937at2"/>
<dbReference type="EMBL" id="VORO01000002">
    <property type="protein sequence ID" value="TXD90891.1"/>
    <property type="molecule type" value="Genomic_DNA"/>
</dbReference>
<feature type="transmembrane region" description="Helical" evidence="17">
    <location>
        <begin position="944"/>
        <end position="966"/>
    </location>
</feature>
<dbReference type="SFLD" id="SFLDG00002">
    <property type="entry name" value="C1.7:_P-type_atpase_like"/>
    <property type="match status" value="1"/>
</dbReference>
<dbReference type="GO" id="GO:0005524">
    <property type="term" value="F:ATP binding"/>
    <property type="evidence" value="ECO:0007669"/>
    <property type="project" value="UniProtKB-UniRule"/>
</dbReference>
<evidence type="ECO:0000256" key="15">
    <source>
        <dbReference type="ARBA" id="ARBA00023065"/>
    </source>
</evidence>
<feature type="domain" description="HMA" evidence="19">
    <location>
        <begin position="1"/>
        <end position="66"/>
    </location>
</feature>
<evidence type="ECO:0000256" key="4">
    <source>
        <dbReference type="ARBA" id="ARBA00022475"/>
    </source>
</evidence>
<keyword evidence="15" id="KW-0406">Ion transport</keyword>
<dbReference type="PROSITE" id="PS50846">
    <property type="entry name" value="HMA_2"/>
    <property type="match status" value="3"/>
</dbReference>
<dbReference type="InterPro" id="IPR018303">
    <property type="entry name" value="ATPase_P-typ_P_site"/>
</dbReference>
<evidence type="ECO:0000256" key="11">
    <source>
        <dbReference type="ARBA" id="ARBA00022842"/>
    </source>
</evidence>
<dbReference type="FunFam" id="2.70.150.10:FF:000020">
    <property type="entry name" value="Copper-exporting P-type ATPase A"/>
    <property type="match status" value="1"/>
</dbReference>
<keyword evidence="10 17" id="KW-0067">ATP-binding</keyword>
<dbReference type="InterPro" id="IPR023214">
    <property type="entry name" value="HAD_sf"/>
</dbReference>
<dbReference type="Proteomes" id="UP000321578">
    <property type="component" value="Unassembled WGS sequence"/>
</dbReference>
<reference evidence="20 21" key="1">
    <citation type="submission" date="2019-08" db="EMBL/GenBank/DDBJ databases">
        <title>Genomes of Subsaximicrobium wynnwilliamsii strains.</title>
        <authorList>
            <person name="Bowman J.P."/>
        </authorList>
    </citation>
    <scope>NUCLEOTIDE SEQUENCE [LARGE SCALE GENOMIC DNA]</scope>
    <source>
        <strain evidence="20 21">2-80-2</strain>
    </source>
</reference>
<dbReference type="NCBIfam" id="TIGR01494">
    <property type="entry name" value="ATPase_P-type"/>
    <property type="match status" value="1"/>
</dbReference>
<dbReference type="GO" id="GO:0055070">
    <property type="term" value="P:copper ion homeostasis"/>
    <property type="evidence" value="ECO:0007669"/>
    <property type="project" value="TreeGrafter"/>
</dbReference>
<keyword evidence="16 17" id="KW-0472">Membrane</keyword>
<evidence type="ECO:0000256" key="8">
    <source>
        <dbReference type="ARBA" id="ARBA00022741"/>
    </source>
</evidence>
<evidence type="ECO:0000256" key="14">
    <source>
        <dbReference type="ARBA" id="ARBA00023008"/>
    </source>
</evidence>
<accession>A0A5C6ZKN7</accession>
<dbReference type="SUPFAM" id="SSF81665">
    <property type="entry name" value="Calcium ATPase, transmembrane domain M"/>
    <property type="match status" value="1"/>
</dbReference>
<feature type="region of interest" description="Disordered" evidence="18">
    <location>
        <begin position="228"/>
        <end position="250"/>
    </location>
</feature>
<comment type="subcellular location">
    <subcellularLocation>
        <location evidence="1">Cell membrane</location>
        <topology evidence="1">Multi-pass membrane protein</topology>
    </subcellularLocation>
</comment>
<evidence type="ECO:0000259" key="19">
    <source>
        <dbReference type="PROSITE" id="PS50846"/>
    </source>
</evidence>
<gene>
    <name evidence="20" type="ORF">ESY86_02735</name>
</gene>
<keyword evidence="12" id="KW-1278">Translocase</keyword>
<keyword evidence="6 17" id="KW-0479">Metal-binding</keyword>
<evidence type="ECO:0000256" key="2">
    <source>
        <dbReference type="ARBA" id="ARBA00006024"/>
    </source>
</evidence>
<dbReference type="InterPro" id="IPR017969">
    <property type="entry name" value="Heavy-metal-associated_CS"/>
</dbReference>
<dbReference type="Gene3D" id="2.70.150.10">
    <property type="entry name" value="Calcium-transporting ATPase, cytoplasmic transduction domain A"/>
    <property type="match status" value="1"/>
</dbReference>
<feature type="transmembrane region" description="Helical" evidence="17">
    <location>
        <begin position="373"/>
        <end position="394"/>
    </location>
</feature>
<keyword evidence="21" id="KW-1185">Reference proteome</keyword>
<dbReference type="InterPro" id="IPR006121">
    <property type="entry name" value="HMA_dom"/>
</dbReference>
<dbReference type="Gene3D" id="3.40.50.1000">
    <property type="entry name" value="HAD superfamily/HAD-like"/>
    <property type="match status" value="1"/>
</dbReference>
<evidence type="ECO:0000256" key="18">
    <source>
        <dbReference type="SAM" id="MobiDB-lite"/>
    </source>
</evidence>
<proteinExistence type="inferred from homology"/>
<dbReference type="InterPro" id="IPR023298">
    <property type="entry name" value="ATPase_P-typ_TM_dom_sf"/>
</dbReference>
<keyword evidence="3" id="KW-0813">Transport</keyword>
<dbReference type="InterPro" id="IPR045800">
    <property type="entry name" value="HMBD"/>
</dbReference>
<keyword evidence="7" id="KW-0677">Repeat</keyword>
<dbReference type="NCBIfam" id="TIGR01525">
    <property type="entry name" value="ATPase-IB_hvy"/>
    <property type="match status" value="1"/>
</dbReference>
<dbReference type="GO" id="GO:0043682">
    <property type="term" value="F:P-type divalent copper transporter activity"/>
    <property type="evidence" value="ECO:0007669"/>
    <property type="project" value="TreeGrafter"/>
</dbReference>
<dbReference type="NCBIfam" id="TIGR01511">
    <property type="entry name" value="ATPase-IB1_Cu"/>
    <property type="match status" value="1"/>
</dbReference>
<dbReference type="InterPro" id="IPR008250">
    <property type="entry name" value="ATPase_P-typ_transduc_dom_A_sf"/>
</dbReference>
<dbReference type="NCBIfam" id="TIGR00003">
    <property type="entry name" value="copper ion binding protein"/>
    <property type="match status" value="3"/>
</dbReference>
<keyword evidence="14" id="KW-0186">Copper</keyword>
<evidence type="ECO:0000256" key="3">
    <source>
        <dbReference type="ARBA" id="ARBA00022448"/>
    </source>
</evidence>
<feature type="transmembrane region" description="Helical" evidence="17">
    <location>
        <begin position="406"/>
        <end position="429"/>
    </location>
</feature>
<dbReference type="CDD" id="cd02094">
    <property type="entry name" value="P-type_ATPase_Cu-like"/>
    <property type="match status" value="1"/>
</dbReference>
<dbReference type="InterPro" id="IPR059000">
    <property type="entry name" value="ATPase_P-type_domA"/>
</dbReference>
<dbReference type="CDD" id="cd00371">
    <property type="entry name" value="HMA"/>
    <property type="match status" value="3"/>
</dbReference>
<evidence type="ECO:0000256" key="13">
    <source>
        <dbReference type="ARBA" id="ARBA00022989"/>
    </source>
</evidence>
<dbReference type="InterPro" id="IPR044492">
    <property type="entry name" value="P_typ_ATPase_HD_dom"/>
</dbReference>
<keyword evidence="5 17" id="KW-0812">Transmembrane</keyword>
<evidence type="ECO:0000256" key="5">
    <source>
        <dbReference type="ARBA" id="ARBA00022692"/>
    </source>
</evidence>
<dbReference type="PROSITE" id="PS01047">
    <property type="entry name" value="HMA_1"/>
    <property type="match status" value="3"/>
</dbReference>
<dbReference type="InterPro" id="IPR006122">
    <property type="entry name" value="HMA_Cu_ion-bd"/>
</dbReference>
<evidence type="ECO:0000256" key="17">
    <source>
        <dbReference type="RuleBase" id="RU362081"/>
    </source>
</evidence>
<dbReference type="PRINTS" id="PR00943">
    <property type="entry name" value="CUATPASE"/>
</dbReference>
<dbReference type="GO" id="GO:0005886">
    <property type="term" value="C:plasma membrane"/>
    <property type="evidence" value="ECO:0007669"/>
    <property type="project" value="UniProtKB-SubCell"/>
</dbReference>
<dbReference type="InterPro" id="IPR001757">
    <property type="entry name" value="P_typ_ATPase"/>
</dbReference>
<sequence>MKHSYHIQGMTCNGCRSHVEKTLSEVDGVTNASVNLEKSEATIEMEAHIPIETFQKALQEDGGSYSIHRPKEEEEEEEENGMMKHTYHIHGMTCNGCRSHVEKTLSEVEGVTNASVNLEKSEATIEMEAHIPIETFQKALQEDGGSYSIHKPKEEEEEEEEEENGLMKHTYHIQGMTCNGCRSHVEKTLSEVDGVTNASVNLEKSEAIIEMESHLPIETFQKALQEDGGSYSIHEPGAHNPPSEKKAAKSKGKGTGTFYCPMHCEGDKTYDKPGDCPVCGMDLVEEQNLSATTSEQWTCPMHPEIVEDEPGACPICGMDLVPMQPDSSSEEKTYKNLLKKFWVAVAFTLPIFLIAMSEMIPNNPLYDMMEQKWWNWIQFGLSIPVVFYATWMFFERAYRSIKTWNLNMFTLIGIGAGVAWLFSVFGMLFPDFFPEQFKTDSGAVHVYFEAATVILTLVLMGQVLEARAHSKTNSAVKELLKLAPNKAIKVVDGTEEEVSIDQIQKGDILRVKPGDKIPVDGVITEGHTTVDESMISGEPIPVDKAESDNVSSGTINGNQSFLMKAEKVGSDTLLSQIIHMVNDASRSRAPIQKLADTVSGYFVPVVVGISIITFAVWAIWGPEPAYVFALVNAIAVLIIACPCALGLATPMSIMVGVGKGAQNGVLIKNAEALEKLDKVDTLIIDKTGTITEGKPTVEKIGVFGANFSESEILKFIASLNSSSEHPLAEATVKYGKAQKTEISKTENFSAVTGKGVEGTVDGKKLDLGNAKMMAYAKATISTEMETEVQSFQKQGKTVSYLAVDGEVSGYVVIGDKIKKTSAKAIKELQDKGIAVIMLTGDNHDTAQAVASELNLADFKAGMLPEDKLKEVTKLQEQGKVVAMAGDGINDAPALAKSDVGIAMGTGTDVAIESAMITLVKGDLHGIVKAKNLSHAVMRNIKQNLFFALIYNTLGVPIAAGVLFPFFGILLSPMIAALAMSFSSVSVIANALRLKTKKIN</sequence>
<dbReference type="AlphaFoldDB" id="A0A5C6ZKN7"/>
<dbReference type="Pfam" id="PF00403">
    <property type="entry name" value="HMA"/>
    <property type="match status" value="3"/>
</dbReference>
<dbReference type="InterPro" id="IPR036412">
    <property type="entry name" value="HAD-like_sf"/>
</dbReference>
<dbReference type="SUPFAM" id="SSF81653">
    <property type="entry name" value="Calcium ATPase, transduction domain A"/>
    <property type="match status" value="1"/>
</dbReference>
<keyword evidence="8 17" id="KW-0547">Nucleotide-binding</keyword>
<protein>
    <submittedName>
        <fullName evidence="20">Copper-translocating P-type ATPase</fullName>
    </submittedName>
</protein>
<feature type="transmembrane region" description="Helical" evidence="17">
    <location>
        <begin position="341"/>
        <end position="361"/>
    </location>
</feature>
<dbReference type="SUPFAM" id="SSF55008">
    <property type="entry name" value="HMA, heavy metal-associated domain"/>
    <property type="match status" value="3"/>
</dbReference>
<feature type="transmembrane region" description="Helical" evidence="17">
    <location>
        <begin position="598"/>
        <end position="620"/>
    </location>
</feature>
<keyword evidence="9" id="KW-0187">Copper transport</keyword>
<dbReference type="Gene3D" id="3.30.70.100">
    <property type="match status" value="3"/>
</dbReference>
<dbReference type="SFLD" id="SFLDS00003">
    <property type="entry name" value="Haloacid_Dehalogenase"/>
    <property type="match status" value="1"/>
</dbReference>
<evidence type="ECO:0000256" key="6">
    <source>
        <dbReference type="ARBA" id="ARBA00022723"/>
    </source>
</evidence>
<feature type="transmembrane region" description="Helical" evidence="17">
    <location>
        <begin position="444"/>
        <end position="464"/>
    </location>
</feature>
<feature type="domain" description="HMA" evidence="19">
    <location>
        <begin position="167"/>
        <end position="232"/>
    </location>
</feature>
<evidence type="ECO:0000313" key="21">
    <source>
        <dbReference type="Proteomes" id="UP000321578"/>
    </source>
</evidence>
<dbReference type="PANTHER" id="PTHR43520:SF8">
    <property type="entry name" value="P-TYPE CU(+) TRANSPORTER"/>
    <property type="match status" value="1"/>
</dbReference>
<comment type="similarity">
    <text evidence="2 17">Belongs to the cation transport ATPase (P-type) (TC 3.A.3) family. Type IB subfamily.</text>
</comment>
<feature type="transmembrane region" description="Helical" evidence="17">
    <location>
        <begin position="972"/>
        <end position="991"/>
    </location>
</feature>